<keyword evidence="2" id="KW-0862">Zinc</keyword>
<dbReference type="GO" id="GO:0003677">
    <property type="term" value="F:DNA binding"/>
    <property type="evidence" value="ECO:0007669"/>
    <property type="project" value="UniProtKB-KW"/>
</dbReference>
<evidence type="ECO:0000256" key="2">
    <source>
        <dbReference type="ARBA" id="ARBA00022833"/>
    </source>
</evidence>
<feature type="signal peptide" evidence="7">
    <location>
        <begin position="1"/>
        <end position="19"/>
    </location>
</feature>
<keyword evidence="5" id="KW-0804">Transcription</keyword>
<keyword evidence="3" id="KW-0805">Transcription regulation</keyword>
<evidence type="ECO:0000256" key="5">
    <source>
        <dbReference type="ARBA" id="ARBA00023163"/>
    </source>
</evidence>
<dbReference type="Proteomes" id="UP001215712">
    <property type="component" value="Unassembled WGS sequence"/>
</dbReference>
<keyword evidence="6" id="KW-0539">Nucleus</keyword>
<evidence type="ECO:0000256" key="6">
    <source>
        <dbReference type="ARBA" id="ARBA00023242"/>
    </source>
</evidence>
<dbReference type="InterPro" id="IPR051615">
    <property type="entry name" value="Transcr_Regulatory_Elem"/>
</dbReference>
<gene>
    <name evidence="8" type="ORF">N7493_011934</name>
</gene>
<dbReference type="AlphaFoldDB" id="A0AAD6MQ05"/>
<protein>
    <submittedName>
        <fullName evidence="8">Transcriptional regulator family: Fungal Specific TF</fullName>
    </submittedName>
</protein>
<proteinExistence type="predicted"/>
<evidence type="ECO:0000256" key="1">
    <source>
        <dbReference type="ARBA" id="ARBA00022723"/>
    </source>
</evidence>
<keyword evidence="4" id="KW-0238">DNA-binding</keyword>
<reference evidence="8" key="1">
    <citation type="journal article" date="2023" name="IMA Fungus">
        <title>Comparative genomic study of the Penicillium genus elucidates a diverse pangenome and 15 lateral gene transfer events.</title>
        <authorList>
            <person name="Petersen C."/>
            <person name="Sorensen T."/>
            <person name="Nielsen M.R."/>
            <person name="Sondergaard T.E."/>
            <person name="Sorensen J.L."/>
            <person name="Fitzpatrick D.A."/>
            <person name="Frisvad J.C."/>
            <person name="Nielsen K.L."/>
        </authorList>
    </citation>
    <scope>NUCLEOTIDE SEQUENCE</scope>
    <source>
        <strain evidence="8">IBT 17514</strain>
    </source>
</reference>
<keyword evidence="1" id="KW-0479">Metal-binding</keyword>
<evidence type="ECO:0000256" key="4">
    <source>
        <dbReference type="ARBA" id="ARBA00023125"/>
    </source>
</evidence>
<accession>A0AAD6MQ05</accession>
<dbReference type="PANTHER" id="PTHR31313:SF83">
    <property type="entry name" value="ZN(II)2CYS6 TRANSCRIPTION FACTOR (EUROFUNG)"/>
    <property type="match status" value="1"/>
</dbReference>
<dbReference type="CDD" id="cd12148">
    <property type="entry name" value="fungal_TF_MHR"/>
    <property type="match status" value="1"/>
</dbReference>
<comment type="caution">
    <text evidence="8">The sequence shown here is derived from an EMBL/GenBank/DDBJ whole genome shotgun (WGS) entry which is preliminary data.</text>
</comment>
<sequence length="233" mass="25934">MPHAYTLLMVYHTACILLAMPFLNKHSIFPHEHSGGSDHHQQTRQPNIVNQATAKLGNSAQQICSLGRSYRQVYGSFRLSAITPTHCTLTAAVALLRIYPDGSKHGANSQLQDDLTVCLEVLDELSVAWNVASKLRRNLVQLIVRWRSSHDRKRSDEMTQCPSDNVAFDLGNTTGTSQSLSALHSLEANPDHMPLFPGQLLPPFSFNMENLDLVPDVDWDKLDFDGFLGTTPQ</sequence>
<dbReference type="GO" id="GO:0046872">
    <property type="term" value="F:metal ion binding"/>
    <property type="evidence" value="ECO:0007669"/>
    <property type="project" value="UniProtKB-KW"/>
</dbReference>
<dbReference type="EMBL" id="JAQJAN010000024">
    <property type="protein sequence ID" value="KAJ5700888.1"/>
    <property type="molecule type" value="Genomic_DNA"/>
</dbReference>
<keyword evidence="7" id="KW-0732">Signal</keyword>
<organism evidence="8 9">
    <name type="scientific">Penicillium malachiteum</name>
    <dbReference type="NCBI Taxonomy" id="1324776"/>
    <lineage>
        <taxon>Eukaryota</taxon>
        <taxon>Fungi</taxon>
        <taxon>Dikarya</taxon>
        <taxon>Ascomycota</taxon>
        <taxon>Pezizomycotina</taxon>
        <taxon>Eurotiomycetes</taxon>
        <taxon>Eurotiomycetidae</taxon>
        <taxon>Eurotiales</taxon>
        <taxon>Aspergillaceae</taxon>
        <taxon>Penicillium</taxon>
    </lineage>
</organism>
<dbReference type="PANTHER" id="PTHR31313">
    <property type="entry name" value="TY1 ENHANCER ACTIVATOR"/>
    <property type="match status" value="1"/>
</dbReference>
<evidence type="ECO:0000313" key="8">
    <source>
        <dbReference type="EMBL" id="KAJ5700888.1"/>
    </source>
</evidence>
<name>A0AAD6MQ05_9EURO</name>
<evidence type="ECO:0000256" key="3">
    <source>
        <dbReference type="ARBA" id="ARBA00023015"/>
    </source>
</evidence>
<keyword evidence="9" id="KW-1185">Reference proteome</keyword>
<evidence type="ECO:0000313" key="9">
    <source>
        <dbReference type="Proteomes" id="UP001215712"/>
    </source>
</evidence>
<reference evidence="8" key="2">
    <citation type="submission" date="2023-01" db="EMBL/GenBank/DDBJ databases">
        <authorList>
            <person name="Petersen C."/>
        </authorList>
    </citation>
    <scope>NUCLEOTIDE SEQUENCE</scope>
    <source>
        <strain evidence="8">IBT 17514</strain>
    </source>
</reference>
<feature type="chain" id="PRO_5041903239" evidence="7">
    <location>
        <begin position="20"/>
        <end position="233"/>
    </location>
</feature>
<evidence type="ECO:0000256" key="7">
    <source>
        <dbReference type="SAM" id="SignalP"/>
    </source>
</evidence>